<evidence type="ECO:0000313" key="4">
    <source>
        <dbReference type="Proteomes" id="UP001596500"/>
    </source>
</evidence>
<keyword evidence="4" id="KW-1185">Reference proteome</keyword>
<dbReference type="InterPro" id="IPR000866">
    <property type="entry name" value="AhpC/TSA"/>
</dbReference>
<dbReference type="Proteomes" id="UP001596500">
    <property type="component" value="Unassembled WGS sequence"/>
</dbReference>
<gene>
    <name evidence="3" type="ORF">ACFQNG_17950</name>
</gene>
<dbReference type="CDD" id="cd02966">
    <property type="entry name" value="TlpA_like_family"/>
    <property type="match status" value="1"/>
</dbReference>
<dbReference type="SUPFAM" id="SSF52833">
    <property type="entry name" value="Thioredoxin-like"/>
    <property type="match status" value="1"/>
</dbReference>
<evidence type="ECO:0000313" key="3">
    <source>
        <dbReference type="EMBL" id="MFC7442955.1"/>
    </source>
</evidence>
<dbReference type="InterPro" id="IPR036249">
    <property type="entry name" value="Thioredoxin-like_sf"/>
</dbReference>
<name>A0ABW2RPQ3_9BACL</name>
<dbReference type="EMBL" id="JBHTBW010000065">
    <property type="protein sequence ID" value="MFC7442955.1"/>
    <property type="molecule type" value="Genomic_DNA"/>
</dbReference>
<accession>A0ABW2RPQ3</accession>
<dbReference type="InterPro" id="IPR050553">
    <property type="entry name" value="Thioredoxin_ResA/DsbE_sf"/>
</dbReference>
<comment type="caution">
    <text evidence="3">The sequence shown here is derived from an EMBL/GenBank/DDBJ whole genome shotgun (WGS) entry which is preliminary data.</text>
</comment>
<feature type="domain" description="Thioredoxin" evidence="2">
    <location>
        <begin position="1"/>
        <end position="141"/>
    </location>
</feature>
<protein>
    <submittedName>
        <fullName evidence="3">TlpA family protein disulfide reductase</fullName>
    </submittedName>
</protein>
<organism evidence="3 4">
    <name type="scientific">Laceyella putida</name>
    <dbReference type="NCBI Taxonomy" id="110101"/>
    <lineage>
        <taxon>Bacteria</taxon>
        <taxon>Bacillati</taxon>
        <taxon>Bacillota</taxon>
        <taxon>Bacilli</taxon>
        <taxon>Bacillales</taxon>
        <taxon>Thermoactinomycetaceae</taxon>
        <taxon>Laceyella</taxon>
    </lineage>
</organism>
<dbReference type="PANTHER" id="PTHR42852">
    <property type="entry name" value="THIOL:DISULFIDE INTERCHANGE PROTEIN DSBE"/>
    <property type="match status" value="1"/>
</dbReference>
<keyword evidence="1" id="KW-1015">Disulfide bond</keyword>
<dbReference type="RefSeq" id="WP_379867181.1">
    <property type="nucleotide sequence ID" value="NZ_JBHTBW010000065.1"/>
</dbReference>
<reference evidence="4" key="1">
    <citation type="journal article" date="2019" name="Int. J. Syst. Evol. Microbiol.">
        <title>The Global Catalogue of Microorganisms (GCM) 10K type strain sequencing project: providing services to taxonomists for standard genome sequencing and annotation.</title>
        <authorList>
            <consortium name="The Broad Institute Genomics Platform"/>
            <consortium name="The Broad Institute Genome Sequencing Center for Infectious Disease"/>
            <person name="Wu L."/>
            <person name="Ma J."/>
        </authorList>
    </citation>
    <scope>NUCLEOTIDE SEQUENCE [LARGE SCALE GENOMIC DNA]</scope>
    <source>
        <strain evidence="4">CGMCC 1.12942</strain>
    </source>
</reference>
<dbReference type="InterPro" id="IPR013766">
    <property type="entry name" value="Thioredoxin_domain"/>
</dbReference>
<dbReference type="PROSITE" id="PS51352">
    <property type="entry name" value="THIOREDOXIN_2"/>
    <property type="match status" value="1"/>
</dbReference>
<dbReference type="PANTHER" id="PTHR42852:SF13">
    <property type="entry name" value="PROTEIN DIPZ"/>
    <property type="match status" value="1"/>
</dbReference>
<dbReference type="Pfam" id="PF00578">
    <property type="entry name" value="AhpC-TSA"/>
    <property type="match status" value="1"/>
</dbReference>
<evidence type="ECO:0000259" key="2">
    <source>
        <dbReference type="PROSITE" id="PS51352"/>
    </source>
</evidence>
<evidence type="ECO:0000256" key="1">
    <source>
        <dbReference type="ARBA" id="ARBA00023157"/>
    </source>
</evidence>
<proteinExistence type="predicted"/>
<sequence length="142" mass="16077">MNKPLAPSFFLTDLQGRTHRLKQYAGKVIWLEFWVTWCAACQDTLPKKEVLFRAIQHPDLVFLTIDVTGREASPDRVTAFMEQFPFTFPVLRDEGTKIYDAYGITSVPTTVLINKQGEIHGMYDETVPLPEVIGEIGTLLSS</sequence>
<dbReference type="Gene3D" id="3.40.30.10">
    <property type="entry name" value="Glutaredoxin"/>
    <property type="match status" value="1"/>
</dbReference>